<keyword evidence="3" id="KW-1185">Reference proteome</keyword>
<organism evidence="2 3">
    <name type="scientific">Legionella drozanskii LLAP-1</name>
    <dbReference type="NCBI Taxonomy" id="1212489"/>
    <lineage>
        <taxon>Bacteria</taxon>
        <taxon>Pseudomonadati</taxon>
        <taxon>Pseudomonadota</taxon>
        <taxon>Gammaproteobacteria</taxon>
        <taxon>Legionellales</taxon>
        <taxon>Legionellaceae</taxon>
        <taxon>Legionella</taxon>
    </lineage>
</organism>
<dbReference type="PANTHER" id="PTHR33797">
    <property type="entry name" value="ORGANIC HYDROPEROXIDE RESISTANCE PROTEIN-LIKE"/>
    <property type="match status" value="1"/>
</dbReference>
<dbReference type="SUPFAM" id="SSF82784">
    <property type="entry name" value="OsmC-like"/>
    <property type="match status" value="1"/>
</dbReference>
<dbReference type="InterPro" id="IPR019953">
    <property type="entry name" value="OHR"/>
</dbReference>
<dbReference type="Pfam" id="PF02566">
    <property type="entry name" value="OsmC"/>
    <property type="match status" value="1"/>
</dbReference>
<evidence type="ECO:0000256" key="1">
    <source>
        <dbReference type="ARBA" id="ARBA00007378"/>
    </source>
</evidence>
<gene>
    <name evidence="2" type="ORF">Ldro_1894</name>
</gene>
<dbReference type="InterPro" id="IPR015946">
    <property type="entry name" value="KH_dom-like_a/b"/>
</dbReference>
<dbReference type="RefSeq" id="WP_058496194.1">
    <property type="nucleotide sequence ID" value="NZ_CAAAIU010000005.1"/>
</dbReference>
<dbReference type="EMBL" id="LNXY01000027">
    <property type="protein sequence ID" value="KTC85569.1"/>
    <property type="molecule type" value="Genomic_DNA"/>
</dbReference>
<dbReference type="PATRIC" id="fig|1212489.4.peg.2002"/>
<evidence type="ECO:0000313" key="3">
    <source>
        <dbReference type="Proteomes" id="UP000054736"/>
    </source>
</evidence>
<accession>A0A0W0SQN7</accession>
<dbReference type="NCBIfam" id="TIGR03561">
    <property type="entry name" value="organ_hyd_perox"/>
    <property type="match status" value="1"/>
</dbReference>
<dbReference type="GO" id="GO:0006979">
    <property type="term" value="P:response to oxidative stress"/>
    <property type="evidence" value="ECO:0007669"/>
    <property type="project" value="InterPro"/>
</dbReference>
<dbReference type="Gene3D" id="2.20.25.10">
    <property type="match status" value="1"/>
</dbReference>
<comment type="similarity">
    <text evidence="1">Belongs to the OsmC/Ohr family.</text>
</comment>
<proteinExistence type="inferred from homology"/>
<protein>
    <submittedName>
        <fullName evidence="2">Organic hydroperoxide resistance protein OsmC</fullName>
    </submittedName>
</protein>
<dbReference type="PANTHER" id="PTHR33797:SF2">
    <property type="entry name" value="ORGANIC HYDROPEROXIDE RESISTANCE PROTEIN-LIKE"/>
    <property type="match status" value="1"/>
</dbReference>
<dbReference type="Proteomes" id="UP000054736">
    <property type="component" value="Unassembled WGS sequence"/>
</dbReference>
<name>A0A0W0SQN7_9GAMM</name>
<dbReference type="OrthoDB" id="9797508at2"/>
<dbReference type="STRING" id="1212489.Ldro_1894"/>
<dbReference type="InterPro" id="IPR036102">
    <property type="entry name" value="OsmC/Ohrsf"/>
</dbReference>
<comment type="caution">
    <text evidence="2">The sequence shown here is derived from an EMBL/GenBank/DDBJ whole genome shotgun (WGS) entry which is preliminary data.</text>
</comment>
<sequence>MGVLYSTKVFVTGGREGHAKSADGILDLKLTPPKELGGQGGATNPEQLFATGYAACFESALRLVARNKKIPISGSSVVSTVNLNSTDEKGFFLSVLLEVEVEGVDKQTAQELVDTAHTVCPYSKAIHGNVDVKLVAKTK</sequence>
<dbReference type="Gene3D" id="3.30.300.20">
    <property type="match status" value="1"/>
</dbReference>
<reference evidence="2 3" key="1">
    <citation type="submission" date="2015-11" db="EMBL/GenBank/DDBJ databases">
        <title>Genomic analysis of 38 Legionella species identifies large and diverse effector repertoires.</title>
        <authorList>
            <person name="Burstein D."/>
            <person name="Amaro F."/>
            <person name="Zusman T."/>
            <person name="Lifshitz Z."/>
            <person name="Cohen O."/>
            <person name="Gilbert J.A."/>
            <person name="Pupko T."/>
            <person name="Shuman H.A."/>
            <person name="Segal G."/>
        </authorList>
    </citation>
    <scope>NUCLEOTIDE SEQUENCE [LARGE SCALE GENOMIC DNA]</scope>
    <source>
        <strain evidence="2 3">ATCC 700990</strain>
    </source>
</reference>
<dbReference type="AlphaFoldDB" id="A0A0W0SQN7"/>
<evidence type="ECO:0000313" key="2">
    <source>
        <dbReference type="EMBL" id="KTC85569.1"/>
    </source>
</evidence>
<dbReference type="InterPro" id="IPR003718">
    <property type="entry name" value="OsmC/Ohr_fam"/>
</dbReference>